<gene>
    <name evidence="2" type="ORF">Fmac_031132</name>
</gene>
<evidence type="ECO:0000313" key="2">
    <source>
        <dbReference type="EMBL" id="KAL2317256.1"/>
    </source>
</evidence>
<protein>
    <submittedName>
        <fullName evidence="2">Uncharacterized protein</fullName>
    </submittedName>
</protein>
<feature type="region of interest" description="Disordered" evidence="1">
    <location>
        <begin position="1"/>
        <end position="50"/>
    </location>
</feature>
<name>A0ABD1L161_9FABA</name>
<dbReference type="Proteomes" id="UP001603857">
    <property type="component" value="Unassembled WGS sequence"/>
</dbReference>
<keyword evidence="3" id="KW-1185">Reference proteome</keyword>
<dbReference type="EMBL" id="JBGMDY010000011">
    <property type="protein sequence ID" value="KAL2317256.1"/>
    <property type="molecule type" value="Genomic_DNA"/>
</dbReference>
<reference evidence="2 3" key="1">
    <citation type="submission" date="2024-08" db="EMBL/GenBank/DDBJ databases">
        <title>Insights into the chromosomal genome structure of Flemingia macrophylla.</title>
        <authorList>
            <person name="Ding Y."/>
            <person name="Zhao Y."/>
            <person name="Bi W."/>
            <person name="Wu M."/>
            <person name="Zhao G."/>
            <person name="Gong Y."/>
            <person name="Li W."/>
            <person name="Zhang P."/>
        </authorList>
    </citation>
    <scope>NUCLEOTIDE SEQUENCE [LARGE SCALE GENOMIC DNA]</scope>
    <source>
        <strain evidence="2">DYQJB</strain>
        <tissue evidence="2">Leaf</tissue>
    </source>
</reference>
<sequence length="50" mass="5709">MQRKDKSPLTTGCGQTKPENFPAKGNNDISDKRSYQQKHGKLGYKYETHP</sequence>
<accession>A0ABD1L161</accession>
<dbReference type="AlphaFoldDB" id="A0ABD1L161"/>
<evidence type="ECO:0000313" key="3">
    <source>
        <dbReference type="Proteomes" id="UP001603857"/>
    </source>
</evidence>
<proteinExistence type="predicted"/>
<comment type="caution">
    <text evidence="2">The sequence shown here is derived from an EMBL/GenBank/DDBJ whole genome shotgun (WGS) entry which is preliminary data.</text>
</comment>
<organism evidence="2 3">
    <name type="scientific">Flemingia macrophylla</name>
    <dbReference type="NCBI Taxonomy" id="520843"/>
    <lineage>
        <taxon>Eukaryota</taxon>
        <taxon>Viridiplantae</taxon>
        <taxon>Streptophyta</taxon>
        <taxon>Embryophyta</taxon>
        <taxon>Tracheophyta</taxon>
        <taxon>Spermatophyta</taxon>
        <taxon>Magnoliopsida</taxon>
        <taxon>eudicotyledons</taxon>
        <taxon>Gunneridae</taxon>
        <taxon>Pentapetalae</taxon>
        <taxon>rosids</taxon>
        <taxon>fabids</taxon>
        <taxon>Fabales</taxon>
        <taxon>Fabaceae</taxon>
        <taxon>Papilionoideae</taxon>
        <taxon>50 kb inversion clade</taxon>
        <taxon>NPAAA clade</taxon>
        <taxon>indigoferoid/millettioid clade</taxon>
        <taxon>Phaseoleae</taxon>
        <taxon>Flemingia</taxon>
    </lineage>
</organism>
<feature type="compositionally biased region" description="Polar residues" evidence="1">
    <location>
        <begin position="8"/>
        <end position="18"/>
    </location>
</feature>
<evidence type="ECO:0000256" key="1">
    <source>
        <dbReference type="SAM" id="MobiDB-lite"/>
    </source>
</evidence>